<evidence type="ECO:0000313" key="4">
    <source>
        <dbReference type="Proteomes" id="UP000295598"/>
    </source>
</evidence>
<dbReference type="InterPro" id="IPR050834">
    <property type="entry name" value="Glycosyltransf_2"/>
</dbReference>
<keyword evidence="1" id="KW-0472">Membrane</keyword>
<evidence type="ECO:0000313" key="3">
    <source>
        <dbReference type="EMBL" id="TDB60654.1"/>
    </source>
</evidence>
<sequence length="308" mass="36536">MKSLLFTVFTPTYNRAHVLHRVYDSLCQQTFRNFEWLIIDDGSTDNTSHLIKNWHREANFPIRYIWQKNSHKKTAFNRGVREAHGEFFLPADSDDYFKPNALERLAYHWFTIPENERKYFAGICGLCSNELGEVVGDKFPASCKWGVDSNSLEIRYLYKIRGEKWGFSRTDILRKYPFPDHLPGHVPENVIWTPIALKYKTRFINEILRIYYQDAGNQLTLTGNPKHDAAGNLYWKSNVLSHELTYFKYKPIHFLLEAARWTRFRLHLKRGMYKGTNFWPTSTMGIFLIILSAPLGFIWWMLDCYRIR</sequence>
<feature type="domain" description="Glycosyltransferase 2-like" evidence="2">
    <location>
        <begin position="7"/>
        <end position="109"/>
    </location>
</feature>
<dbReference type="CDD" id="cd00761">
    <property type="entry name" value="Glyco_tranf_GTA_type"/>
    <property type="match status" value="1"/>
</dbReference>
<dbReference type="SUPFAM" id="SSF53448">
    <property type="entry name" value="Nucleotide-diphospho-sugar transferases"/>
    <property type="match status" value="1"/>
</dbReference>
<dbReference type="RefSeq" id="WP_132353291.1">
    <property type="nucleotide sequence ID" value="NZ_CAWOJO010000007.1"/>
</dbReference>
<dbReference type="PANTHER" id="PTHR43685:SF11">
    <property type="entry name" value="GLYCOSYLTRANSFERASE TAGX-RELATED"/>
    <property type="match status" value="1"/>
</dbReference>
<dbReference type="PANTHER" id="PTHR43685">
    <property type="entry name" value="GLYCOSYLTRANSFERASE"/>
    <property type="match status" value="1"/>
</dbReference>
<accession>A0A4R4K0A7</accession>
<proteinExistence type="predicted"/>
<gene>
    <name evidence="3" type="ORF">C5467_06125</name>
</gene>
<keyword evidence="1" id="KW-0812">Transmembrane</keyword>
<keyword evidence="3" id="KW-0808">Transferase</keyword>
<comment type="caution">
    <text evidence="3">The sequence shown here is derived from an EMBL/GenBank/DDBJ whole genome shotgun (WGS) entry which is preliminary data.</text>
</comment>
<dbReference type="AlphaFoldDB" id="A0A4R4K0A7"/>
<keyword evidence="1" id="KW-1133">Transmembrane helix</keyword>
<evidence type="ECO:0000256" key="1">
    <source>
        <dbReference type="SAM" id="Phobius"/>
    </source>
</evidence>
<dbReference type="EMBL" id="PUJY01000007">
    <property type="protein sequence ID" value="TDB60654.1"/>
    <property type="molecule type" value="Genomic_DNA"/>
</dbReference>
<feature type="transmembrane region" description="Helical" evidence="1">
    <location>
        <begin position="278"/>
        <end position="302"/>
    </location>
</feature>
<protein>
    <submittedName>
        <fullName evidence="3">Glycosyl transferase</fullName>
    </submittedName>
</protein>
<reference evidence="3 4" key="1">
    <citation type="journal article" date="2019" name="Int. J. Syst. Evol. Microbiol.">
        <title>Photorhabdus khanii subsp. guanajuatensis subsp. nov., isolated from Heterorhabditis atacamensis, and Photorhabdus luminescens subsp. mexicana subsp. nov., isolated from Heterorhabditis mexicana entomopathogenic nematodes.</title>
        <authorList>
            <person name="Machado R.A.R."/>
            <person name="Bruno P."/>
            <person name="Arce C.C.M."/>
            <person name="Liechti N."/>
            <person name="Kohler A."/>
            <person name="Bernal J."/>
            <person name="Bruggmann R."/>
            <person name="Turlings T.C.J."/>
        </authorList>
    </citation>
    <scope>NUCLEOTIDE SEQUENCE [LARGE SCALE GENOMIC DNA]</scope>
    <source>
        <strain evidence="3 4">MEX20-17</strain>
    </source>
</reference>
<dbReference type="Proteomes" id="UP000295598">
    <property type="component" value="Unassembled WGS sequence"/>
</dbReference>
<dbReference type="GO" id="GO:0016740">
    <property type="term" value="F:transferase activity"/>
    <property type="evidence" value="ECO:0007669"/>
    <property type="project" value="UniProtKB-KW"/>
</dbReference>
<dbReference type="Gene3D" id="3.90.550.10">
    <property type="entry name" value="Spore Coat Polysaccharide Biosynthesis Protein SpsA, Chain A"/>
    <property type="match status" value="1"/>
</dbReference>
<dbReference type="InterPro" id="IPR029044">
    <property type="entry name" value="Nucleotide-diphossugar_trans"/>
</dbReference>
<dbReference type="Pfam" id="PF00535">
    <property type="entry name" value="Glycos_transf_2"/>
    <property type="match status" value="1"/>
</dbReference>
<evidence type="ECO:0000259" key="2">
    <source>
        <dbReference type="Pfam" id="PF00535"/>
    </source>
</evidence>
<name>A0A4R4K0A7_9GAMM</name>
<organism evidence="3 4">
    <name type="scientific">Photorhabdus khanii subsp. guanajuatensis</name>
    <dbReference type="NCBI Taxonomy" id="2100166"/>
    <lineage>
        <taxon>Bacteria</taxon>
        <taxon>Pseudomonadati</taxon>
        <taxon>Pseudomonadota</taxon>
        <taxon>Gammaproteobacteria</taxon>
        <taxon>Enterobacterales</taxon>
        <taxon>Morganellaceae</taxon>
        <taxon>Photorhabdus</taxon>
    </lineage>
</organism>
<dbReference type="InterPro" id="IPR001173">
    <property type="entry name" value="Glyco_trans_2-like"/>
</dbReference>